<feature type="compositionally biased region" description="Basic and acidic residues" evidence="1">
    <location>
        <begin position="269"/>
        <end position="279"/>
    </location>
</feature>
<dbReference type="Proteomes" id="UP001168821">
    <property type="component" value="Unassembled WGS sequence"/>
</dbReference>
<evidence type="ECO:0000256" key="1">
    <source>
        <dbReference type="SAM" id="MobiDB-lite"/>
    </source>
</evidence>
<feature type="compositionally biased region" description="Basic residues" evidence="1">
    <location>
        <begin position="280"/>
        <end position="319"/>
    </location>
</feature>
<dbReference type="AlphaFoldDB" id="A0AA38HP10"/>
<evidence type="ECO:0000256" key="2">
    <source>
        <dbReference type="SAM" id="SignalP"/>
    </source>
</evidence>
<dbReference type="Pfam" id="PF15084">
    <property type="entry name" value="DUF4550"/>
    <property type="match status" value="1"/>
</dbReference>
<dbReference type="InterPro" id="IPR027876">
    <property type="entry name" value="DUF4550"/>
</dbReference>
<feature type="compositionally biased region" description="Basic residues" evidence="1">
    <location>
        <begin position="24"/>
        <end position="72"/>
    </location>
</feature>
<dbReference type="EMBL" id="JALNTZ010000009">
    <property type="protein sequence ID" value="KAJ3640978.1"/>
    <property type="molecule type" value="Genomic_DNA"/>
</dbReference>
<organism evidence="4 5">
    <name type="scientific">Zophobas morio</name>
    <dbReference type="NCBI Taxonomy" id="2755281"/>
    <lineage>
        <taxon>Eukaryota</taxon>
        <taxon>Metazoa</taxon>
        <taxon>Ecdysozoa</taxon>
        <taxon>Arthropoda</taxon>
        <taxon>Hexapoda</taxon>
        <taxon>Insecta</taxon>
        <taxon>Pterygota</taxon>
        <taxon>Neoptera</taxon>
        <taxon>Endopterygota</taxon>
        <taxon>Coleoptera</taxon>
        <taxon>Polyphaga</taxon>
        <taxon>Cucujiformia</taxon>
        <taxon>Tenebrionidae</taxon>
        <taxon>Zophobas</taxon>
    </lineage>
</organism>
<evidence type="ECO:0000259" key="3">
    <source>
        <dbReference type="Pfam" id="PF15084"/>
    </source>
</evidence>
<protein>
    <recommendedName>
        <fullName evidence="3">DUF4550 domain-containing protein</fullName>
    </recommendedName>
</protein>
<accession>A0AA38HP10</accession>
<dbReference type="PANTHER" id="PTHR33667">
    <property type="entry name" value="SI:DKEY-57N24.6"/>
    <property type="match status" value="1"/>
</dbReference>
<dbReference type="PANTHER" id="PTHR33667:SF7">
    <property type="entry name" value="RIKEN CDNA 1810020O05 GENE"/>
    <property type="match status" value="1"/>
</dbReference>
<feature type="region of interest" description="Disordered" evidence="1">
    <location>
        <begin position="458"/>
        <end position="500"/>
    </location>
</feature>
<feature type="domain" description="DUF4550" evidence="3">
    <location>
        <begin position="96"/>
        <end position="188"/>
    </location>
</feature>
<comment type="caution">
    <text evidence="4">The sequence shown here is derived from an EMBL/GenBank/DDBJ whole genome shotgun (WGS) entry which is preliminary data.</text>
</comment>
<keyword evidence="5" id="KW-1185">Reference proteome</keyword>
<feature type="region of interest" description="Disordered" evidence="1">
    <location>
        <begin position="269"/>
        <end position="321"/>
    </location>
</feature>
<evidence type="ECO:0000313" key="4">
    <source>
        <dbReference type="EMBL" id="KAJ3640978.1"/>
    </source>
</evidence>
<feature type="region of interest" description="Disordered" evidence="1">
    <location>
        <begin position="20"/>
        <end position="79"/>
    </location>
</feature>
<feature type="chain" id="PRO_5041219136" description="DUF4550 domain-containing protein" evidence="2">
    <location>
        <begin position="20"/>
        <end position="822"/>
    </location>
</feature>
<gene>
    <name evidence="4" type="ORF">Zmor_027509</name>
</gene>
<sequence>MITLKISFLLAIKLKEVAPIPTHKPGKKGKKEKRGKSKSKIGSKSKTKTKTKPKLKSKSKNKSKSGKSKKSQNMKEKKEDGEDETYAVIAVENPISYVHIDYDLFGKKFKYGVDVVCWESVAKIFTKHGTKCLKTVVRDEVVWVPVFLEHYLNPLTTEDIRKLLQQEIRLEVNIGQSYVGKKAHSDKTSVFYLRKDDANNEYFPEVLLKKPKSNEEQMDLIWKKLLTFPINREIVTWMYNMDNVHAHKIAKIVTKRSLGQEIHCKDFCDDGKTKGGKPDKKGKKKRGKSGSKKSKSSKKSKKGKTSKKGNKSKSKSGKKNAKEVSAKLDFKIPAHVFLSDPELALYQVKNTGTRLDELYILLSSDNILTTDQKLELSPLLVKIRKINNLPEDYLKAKGFKNVYVSCDVPGITQFKTSFRPIGNTLHFDESRFIITSDYPWINILEILETRRVTTKIIGVKEQPQSHKSGKKKGKKKTKKDKKSKKSKKSKSSKSSTDRGSVVTSFDLTGATFDLSSLASTFFLFKEKGQCYTLESLPSQTRLAAECFFMDRYTMNEVNFNNMDRVVSDSPLSGPVMLFNGTTVKFEARFLIPVFPLYYVKDVGGTYKRLLVILSKKEVAKLFLGAIMLYNHRILGGAPLLIPNFLMKKRTGLIAFDRCNDLISGFSIDDGTSVITYVEGPSNGYILHLVHQITSMNYSTARIFYNSDYIFKERLYANFHKNSGMYVMTLKLPLVDIFAEQKLYVEGNAPLHCFKAIQKLNLILNSSTFKSILSFELLPTEVELLSFAVEYGFQIWYKGPEIDLNESVWWKSNTDLFGGLPLK</sequence>
<keyword evidence="2" id="KW-0732">Signal</keyword>
<name>A0AA38HP10_9CUCU</name>
<feature type="signal peptide" evidence="2">
    <location>
        <begin position="1"/>
        <end position="19"/>
    </location>
</feature>
<evidence type="ECO:0000313" key="5">
    <source>
        <dbReference type="Proteomes" id="UP001168821"/>
    </source>
</evidence>
<reference evidence="4" key="1">
    <citation type="journal article" date="2023" name="G3 (Bethesda)">
        <title>Whole genome assemblies of Zophobas morio and Tenebrio molitor.</title>
        <authorList>
            <person name="Kaur S."/>
            <person name="Stinson S.A."/>
            <person name="diCenzo G.C."/>
        </authorList>
    </citation>
    <scope>NUCLEOTIDE SEQUENCE</scope>
    <source>
        <strain evidence="4">QUZm001</strain>
    </source>
</reference>
<proteinExistence type="predicted"/>
<feature type="compositionally biased region" description="Basic residues" evidence="1">
    <location>
        <begin position="467"/>
        <end position="491"/>
    </location>
</feature>